<feature type="domain" description="Amidohydrolase 3" evidence="1">
    <location>
        <begin position="45"/>
        <end position="518"/>
    </location>
</feature>
<comment type="caution">
    <text evidence="2">The sequence shown here is derived from an EMBL/GenBank/DDBJ whole genome shotgun (WGS) entry which is preliminary data.</text>
</comment>
<protein>
    <submittedName>
        <fullName evidence="2">Amidohydrolase</fullName>
        <ecNumber evidence="2">3.5.-.-</ecNumber>
    </submittedName>
</protein>
<dbReference type="SUPFAM" id="SSF51338">
    <property type="entry name" value="Composite domain of metallo-dependent hydrolases"/>
    <property type="match status" value="1"/>
</dbReference>
<dbReference type="InterPro" id="IPR013108">
    <property type="entry name" value="Amidohydro_3"/>
</dbReference>
<organism evidence="2 3">
    <name type="scientific">Streptomyces iconiensis</name>
    <dbReference type="NCBI Taxonomy" id="1384038"/>
    <lineage>
        <taxon>Bacteria</taxon>
        <taxon>Bacillati</taxon>
        <taxon>Actinomycetota</taxon>
        <taxon>Actinomycetes</taxon>
        <taxon>Kitasatosporales</taxon>
        <taxon>Streptomycetaceae</taxon>
        <taxon>Streptomyces</taxon>
    </lineage>
</organism>
<reference evidence="2 3" key="1">
    <citation type="submission" date="2023-05" db="EMBL/GenBank/DDBJ databases">
        <title>Streptantibioticus silvisoli sp. nov., acidotolerant actinomycetes 1 from pine litter.</title>
        <authorList>
            <person name="Swiecimska M."/>
            <person name="Golinska P."/>
            <person name="Sangal V."/>
            <person name="Wachnowicz B."/>
            <person name="Goodfellow M."/>
        </authorList>
    </citation>
    <scope>NUCLEOTIDE SEQUENCE [LARGE SCALE GENOMIC DNA]</scope>
    <source>
        <strain evidence="2 3">DSM 42109</strain>
    </source>
</reference>
<dbReference type="PANTHER" id="PTHR22642">
    <property type="entry name" value="IMIDAZOLONEPROPIONASE"/>
    <property type="match status" value="1"/>
</dbReference>
<accession>A0ABT6ZSR8</accession>
<keyword evidence="3" id="KW-1185">Reference proteome</keyword>
<dbReference type="PANTHER" id="PTHR22642:SF2">
    <property type="entry name" value="PROTEIN LONG AFTER FAR-RED 3"/>
    <property type="match status" value="1"/>
</dbReference>
<dbReference type="SUPFAM" id="SSF51556">
    <property type="entry name" value="Metallo-dependent hydrolases"/>
    <property type="match status" value="1"/>
</dbReference>
<evidence type="ECO:0000313" key="2">
    <source>
        <dbReference type="EMBL" id="MDJ1132113.1"/>
    </source>
</evidence>
<dbReference type="Pfam" id="PF07969">
    <property type="entry name" value="Amidohydro_3"/>
    <property type="match status" value="1"/>
</dbReference>
<evidence type="ECO:0000259" key="1">
    <source>
        <dbReference type="Pfam" id="PF07969"/>
    </source>
</evidence>
<dbReference type="InterPro" id="IPR011059">
    <property type="entry name" value="Metal-dep_hydrolase_composite"/>
</dbReference>
<keyword evidence="2" id="KW-0378">Hydrolase</keyword>
<sequence>MLSTRLTNARFLTMDQDRPVAHELGIWRGRIVGLDEAVTSLPAREVIDLRGATVLPGFVDAHVHLAWTGFREDTPSIAGRTRIDDVLAAVEEAVARKATPGAWVSVVGYDQRALGRHLTAAELDKVSHGHKLFLLHDSGHGCVVNTAVLDLLPADVPQENGFLAEGAMGAARALRLPHSQRELAEAIGRAARTCLAEGVTACAEAGIGGALLGHSPVELGAYQLAREQGGLPLRVQLMVSADRLHPVAAHEDDGLPRALDLGLRTGFGDDHLSVGALKIFMDGGMMARTAALSVPYEGLDHSGQLQDDPEVLADTIVDGHLAGWQLAIHAIGDRAADIALDALERAQRLLPRPRARHRIEHAGLIRPDQLPRFARLGVSAVVQPNFLRYFGDDYAAVMGAERAPWLYRGRAFLDHGIPLVGSSDRPVTDGSPLRAIQFMVERASERGQVIGPEEGITVDEALHAYTVAGAFACHREDSLGSLTPGKLADLVVLGDDPRSVDTSRIGDIEVVATYVDGRETGTVAP</sequence>
<dbReference type="InterPro" id="IPR032466">
    <property type="entry name" value="Metal_Hydrolase"/>
</dbReference>
<gene>
    <name evidence="2" type="ORF">NMN56_009145</name>
</gene>
<dbReference type="Gene3D" id="3.20.20.140">
    <property type="entry name" value="Metal-dependent hydrolases"/>
    <property type="match status" value="1"/>
</dbReference>
<dbReference type="InterPro" id="IPR033932">
    <property type="entry name" value="YtcJ-like"/>
</dbReference>
<dbReference type="Proteomes" id="UP001214441">
    <property type="component" value="Unassembled WGS sequence"/>
</dbReference>
<name>A0ABT6ZSR8_9ACTN</name>
<evidence type="ECO:0000313" key="3">
    <source>
        <dbReference type="Proteomes" id="UP001214441"/>
    </source>
</evidence>
<dbReference type="CDD" id="cd01300">
    <property type="entry name" value="YtcJ_like"/>
    <property type="match status" value="1"/>
</dbReference>
<dbReference type="GO" id="GO:0016787">
    <property type="term" value="F:hydrolase activity"/>
    <property type="evidence" value="ECO:0007669"/>
    <property type="project" value="UniProtKB-KW"/>
</dbReference>
<dbReference type="Gene3D" id="3.10.310.70">
    <property type="match status" value="1"/>
</dbReference>
<dbReference type="RefSeq" id="WP_274042424.1">
    <property type="nucleotide sequence ID" value="NZ_JANCPR020000007.1"/>
</dbReference>
<dbReference type="EC" id="3.5.-.-" evidence="2"/>
<dbReference type="EMBL" id="JANCPR020000007">
    <property type="protein sequence ID" value="MDJ1132113.1"/>
    <property type="molecule type" value="Genomic_DNA"/>
</dbReference>
<proteinExistence type="predicted"/>
<dbReference type="Gene3D" id="2.30.40.10">
    <property type="entry name" value="Urease, subunit C, domain 1"/>
    <property type="match status" value="1"/>
</dbReference>